<feature type="region of interest" description="Disordered" evidence="6">
    <location>
        <begin position="705"/>
        <end position="860"/>
    </location>
</feature>
<dbReference type="FunFam" id="2.60.40.10:FF:000250">
    <property type="entry name" value="1,4-alpha-glucan-branching enzyme, chloroplastic/amyloplastic"/>
    <property type="match status" value="1"/>
</dbReference>
<dbReference type="KEGG" id="cme:CYME_CMH144C"/>
<dbReference type="GeneID" id="16993471"/>
<keyword evidence="9" id="KW-1185">Reference proteome</keyword>
<dbReference type="RefSeq" id="XP_005536101.1">
    <property type="nucleotide sequence ID" value="XM_005536044.1"/>
</dbReference>
<evidence type="ECO:0000256" key="4">
    <source>
        <dbReference type="ARBA" id="ARBA00022679"/>
    </source>
</evidence>
<dbReference type="GO" id="GO:0005975">
    <property type="term" value="P:carbohydrate metabolic process"/>
    <property type="evidence" value="ECO:0007669"/>
    <property type="project" value="InterPro"/>
</dbReference>
<evidence type="ECO:0000313" key="8">
    <source>
        <dbReference type="EMBL" id="BAM79815.1"/>
    </source>
</evidence>
<reference evidence="8 9" key="2">
    <citation type="journal article" date="2007" name="BMC Biol.">
        <title>A 100%-complete sequence reveals unusually simple genomic features in the hot-spring red alga Cyanidioschyzon merolae.</title>
        <authorList>
            <person name="Nozaki H."/>
            <person name="Takano H."/>
            <person name="Misumi O."/>
            <person name="Terasawa K."/>
            <person name="Matsuzaki M."/>
            <person name="Maruyama S."/>
            <person name="Nishida K."/>
            <person name="Yagisawa F."/>
            <person name="Yoshida Y."/>
            <person name="Fujiwara T."/>
            <person name="Takio S."/>
            <person name="Tamura K."/>
            <person name="Chung S.J."/>
            <person name="Nakamura S."/>
            <person name="Kuroiwa H."/>
            <person name="Tanaka K."/>
            <person name="Sato N."/>
            <person name="Kuroiwa T."/>
        </authorList>
    </citation>
    <scope>NUCLEOTIDE SEQUENCE [LARGE SCALE GENOMIC DNA]</scope>
    <source>
        <strain evidence="8 9">10D</strain>
    </source>
</reference>
<dbReference type="eggNOG" id="KOG0470">
    <property type="taxonomic scope" value="Eukaryota"/>
</dbReference>
<dbReference type="InterPro" id="IPR006048">
    <property type="entry name" value="A-amylase/branching_C"/>
</dbReference>
<sequence>MKEDGETRTRFWASQTDGTGVIADDPWLEPFQHDLRYRYAQYLAKKKAIEANEGGLDKFTQGYRLFGFNLTDDGIWYREWAPNAAEVFLTGDFNGWNRRSHPLKREEFGRWSIFLPNNEDGSRAIPHYTKLKVLIVTPTGMELMRNPAWSKFLIQNPDTYLYDTLFWNPPPEWTYHWQHPTHVKRQDALRIYECHVGMSSNEPRIGTYAEFRDVVLPRVKKLGYTAIQIMAIMEHAYYASFGYHVTNFFACSSRCGTPEDLKSLIDTAHAMGLQVLMDVVHSHASSNILDGINHFDGTDNLYFHAGERGYHRLWDSRCFDYGSWEVLRFLLSNLRWWMDEYHFDGFRFDGVTSMLYTHHGIGMSFSGDYREYFGLHIDMDACVYLMLANDFLHTFYPDVALTIAEDVSGMPTLCRPVSEGGIGFDYRLAMAIPDKWIELLKKSDEEWDMGNIAFTLMNRRYKEKSVAYCESHDQALVGDKTIAFWLMDKEMYDHMARDSAPSLLIDRGIALHKMIRLITYGLGGEAYLNFMGNEFGHPEWIDFPREGNNFSYHHARRRWDLADNPSLKYNFLQQFDINMHDIDTKYPFCRPDNHQWLVLAHRDDHVIAFERGDRLLFVFNFHPTRSYNDYRIGVWWPGKYHIVLDTDSWDTGGQGRVHWDIIYETKAESWHGRPHYLQLYLPCRTAQVYRCFEMAGTELVDNEARAGTRHEGLQPPAERPAVDGDAAASSDAAGRGPATAAAAGEQPPQVTPEVAAQSETPSQSAAIATLPRGGDADAADVAQSSTIAPNASSAQHSERATPAQESMQAADDSSRPSPAAETATAAPQSAADPSTDRRSGSTDRREHAERKRRGLFGRWG</sequence>
<dbReference type="CDD" id="cd11321">
    <property type="entry name" value="AmyAc_bac_euk_BE"/>
    <property type="match status" value="1"/>
</dbReference>
<accession>M1V502</accession>
<dbReference type="GO" id="GO:0005737">
    <property type="term" value="C:cytoplasm"/>
    <property type="evidence" value="ECO:0007669"/>
    <property type="project" value="TreeGrafter"/>
</dbReference>
<dbReference type="SUPFAM" id="SSF81296">
    <property type="entry name" value="E set domains"/>
    <property type="match status" value="1"/>
</dbReference>
<dbReference type="PANTHER" id="PTHR43651:SF3">
    <property type="entry name" value="1,4-ALPHA-GLUCAN-BRANCHING ENZYME"/>
    <property type="match status" value="1"/>
</dbReference>
<organism evidence="8 9">
    <name type="scientific">Cyanidioschyzon merolae (strain NIES-3377 / 10D)</name>
    <name type="common">Unicellular red alga</name>
    <dbReference type="NCBI Taxonomy" id="280699"/>
    <lineage>
        <taxon>Eukaryota</taxon>
        <taxon>Rhodophyta</taxon>
        <taxon>Bangiophyceae</taxon>
        <taxon>Cyanidiales</taxon>
        <taxon>Cyanidiaceae</taxon>
        <taxon>Cyanidioschyzon</taxon>
    </lineage>
</organism>
<dbReference type="InterPro" id="IPR013780">
    <property type="entry name" value="Glyco_hydro_b"/>
</dbReference>
<dbReference type="GO" id="GO:0003844">
    <property type="term" value="F:1,4-alpha-glucan branching enzyme activity"/>
    <property type="evidence" value="ECO:0007669"/>
    <property type="project" value="UniProtKB-EC"/>
</dbReference>
<dbReference type="Gene3D" id="2.60.40.1180">
    <property type="entry name" value="Golgi alpha-mannosidase II"/>
    <property type="match status" value="1"/>
</dbReference>
<dbReference type="Proteomes" id="UP000007014">
    <property type="component" value="Chromosome 8"/>
</dbReference>
<feature type="compositionally biased region" description="Polar residues" evidence="6">
    <location>
        <begin position="782"/>
        <end position="795"/>
    </location>
</feature>
<evidence type="ECO:0000256" key="1">
    <source>
        <dbReference type="ARBA" id="ARBA00000826"/>
    </source>
</evidence>
<dbReference type="InterPro" id="IPR006047">
    <property type="entry name" value="GH13_cat_dom"/>
</dbReference>
<feature type="compositionally biased region" description="Polar residues" evidence="6">
    <location>
        <begin position="757"/>
        <end position="766"/>
    </location>
</feature>
<feature type="compositionally biased region" description="Low complexity" evidence="6">
    <location>
        <begin position="723"/>
        <end position="744"/>
    </location>
</feature>
<evidence type="ECO:0000259" key="7">
    <source>
        <dbReference type="SMART" id="SM00642"/>
    </source>
</evidence>
<dbReference type="EMBL" id="AP006490">
    <property type="protein sequence ID" value="BAM79815.1"/>
    <property type="molecule type" value="Genomic_DNA"/>
</dbReference>
<evidence type="ECO:0000256" key="2">
    <source>
        <dbReference type="ARBA" id="ARBA00009000"/>
    </source>
</evidence>
<dbReference type="SMR" id="M1V502"/>
<dbReference type="SMART" id="SM00642">
    <property type="entry name" value="Aamy"/>
    <property type="match status" value="1"/>
</dbReference>
<dbReference type="OrthoDB" id="196493at2759"/>
<dbReference type="Gene3D" id="3.20.20.80">
    <property type="entry name" value="Glycosidases"/>
    <property type="match status" value="1"/>
</dbReference>
<dbReference type="GO" id="GO:0043169">
    <property type="term" value="F:cation binding"/>
    <property type="evidence" value="ECO:0007669"/>
    <property type="project" value="InterPro"/>
</dbReference>
<protein>
    <recommendedName>
        <fullName evidence="3">1,4-alpha-glucan branching enzyme</fullName>
        <ecNumber evidence="3">2.4.1.18</ecNumber>
    </recommendedName>
</protein>
<dbReference type="PANTHER" id="PTHR43651">
    <property type="entry name" value="1,4-ALPHA-GLUCAN-BRANCHING ENZYME"/>
    <property type="match status" value="1"/>
</dbReference>
<dbReference type="InterPro" id="IPR017853">
    <property type="entry name" value="GH"/>
</dbReference>
<dbReference type="Pfam" id="PF00128">
    <property type="entry name" value="Alpha-amylase"/>
    <property type="match status" value="1"/>
</dbReference>
<dbReference type="Pfam" id="PF02806">
    <property type="entry name" value="Alpha-amylase_C"/>
    <property type="match status" value="1"/>
</dbReference>
<dbReference type="STRING" id="280699.M1V502"/>
<comment type="catalytic activity">
    <reaction evidence="1">
        <text>Transfers a segment of a (1-&gt;4)-alpha-D-glucan chain to a primary hydroxy group in a similar glucan chain.</text>
        <dbReference type="EC" id="2.4.1.18"/>
    </reaction>
</comment>
<feature type="domain" description="Glycosyl hydrolase family 13 catalytic" evidence="7">
    <location>
        <begin position="180"/>
        <end position="563"/>
    </location>
</feature>
<comment type="pathway">
    <text evidence="5">Glycan biosynthesis.</text>
</comment>
<keyword evidence="4" id="KW-0808">Transferase</keyword>
<dbReference type="FunFam" id="3.20.20.80:FF:000001">
    <property type="entry name" value="1,4-alpha-glucan branching enzyme"/>
    <property type="match status" value="1"/>
</dbReference>
<evidence type="ECO:0000313" key="9">
    <source>
        <dbReference type="Proteomes" id="UP000007014"/>
    </source>
</evidence>
<dbReference type="CDD" id="cd02854">
    <property type="entry name" value="E_set_GBE_euk_N"/>
    <property type="match status" value="1"/>
</dbReference>
<gene>
    <name evidence="8" type="ORF">CYME_CMH144C</name>
</gene>
<evidence type="ECO:0000256" key="5">
    <source>
        <dbReference type="ARBA" id="ARBA00060592"/>
    </source>
</evidence>
<evidence type="ECO:0000256" key="3">
    <source>
        <dbReference type="ARBA" id="ARBA00012541"/>
    </source>
</evidence>
<feature type="compositionally biased region" description="Low complexity" evidence="6">
    <location>
        <begin position="809"/>
        <end position="833"/>
    </location>
</feature>
<dbReference type="SUPFAM" id="SSF51445">
    <property type="entry name" value="(Trans)glycosidases"/>
    <property type="match status" value="1"/>
</dbReference>
<dbReference type="AlphaFoldDB" id="M1V502"/>
<dbReference type="GO" id="GO:0004553">
    <property type="term" value="F:hydrolase activity, hydrolyzing O-glycosyl compounds"/>
    <property type="evidence" value="ECO:0007669"/>
    <property type="project" value="InterPro"/>
</dbReference>
<evidence type="ECO:0000256" key="6">
    <source>
        <dbReference type="SAM" id="MobiDB-lite"/>
    </source>
</evidence>
<proteinExistence type="inferred from homology"/>
<dbReference type="SUPFAM" id="SSF51011">
    <property type="entry name" value="Glycosyl hydrolase domain"/>
    <property type="match status" value="1"/>
</dbReference>
<feature type="compositionally biased region" description="Basic and acidic residues" evidence="6">
    <location>
        <begin position="834"/>
        <end position="849"/>
    </location>
</feature>
<dbReference type="InterPro" id="IPR013783">
    <property type="entry name" value="Ig-like_fold"/>
</dbReference>
<feature type="compositionally biased region" description="Basic residues" evidence="6">
    <location>
        <begin position="850"/>
        <end position="860"/>
    </location>
</feature>
<name>M1V502_CYAM1</name>
<dbReference type="InterPro" id="IPR014756">
    <property type="entry name" value="Ig_E-set"/>
</dbReference>
<dbReference type="InterPro" id="IPR004193">
    <property type="entry name" value="Glyco_hydro_13_N"/>
</dbReference>
<comment type="similarity">
    <text evidence="2">Belongs to the glycosyl hydrolase 13 family. GlgB subfamily.</text>
</comment>
<dbReference type="Gene3D" id="2.60.40.10">
    <property type="entry name" value="Immunoglobulins"/>
    <property type="match status" value="1"/>
</dbReference>
<dbReference type="Pfam" id="PF02922">
    <property type="entry name" value="CBM_48"/>
    <property type="match status" value="1"/>
</dbReference>
<reference evidence="8 9" key="1">
    <citation type="journal article" date="2004" name="Nature">
        <title>Genome sequence of the ultrasmall unicellular red alga Cyanidioschyzon merolae 10D.</title>
        <authorList>
            <person name="Matsuzaki M."/>
            <person name="Misumi O."/>
            <person name="Shin-i T."/>
            <person name="Maruyama S."/>
            <person name="Takahara M."/>
            <person name="Miyagishima S."/>
            <person name="Mori T."/>
            <person name="Nishida K."/>
            <person name="Yagisawa F."/>
            <person name="Nishida K."/>
            <person name="Yoshida Y."/>
            <person name="Nishimura Y."/>
            <person name="Nakao S."/>
            <person name="Kobayashi T."/>
            <person name="Momoyama Y."/>
            <person name="Higashiyama T."/>
            <person name="Minoda A."/>
            <person name="Sano M."/>
            <person name="Nomoto H."/>
            <person name="Oishi K."/>
            <person name="Hayashi H."/>
            <person name="Ohta F."/>
            <person name="Nishizaka S."/>
            <person name="Haga S."/>
            <person name="Miura S."/>
            <person name="Morishita T."/>
            <person name="Kabeya Y."/>
            <person name="Terasawa K."/>
            <person name="Suzuki Y."/>
            <person name="Ishii Y."/>
            <person name="Asakawa S."/>
            <person name="Takano H."/>
            <person name="Ohta N."/>
            <person name="Kuroiwa H."/>
            <person name="Tanaka K."/>
            <person name="Shimizu N."/>
            <person name="Sugano S."/>
            <person name="Sato N."/>
            <person name="Nozaki H."/>
            <person name="Ogasawara N."/>
            <person name="Kohara Y."/>
            <person name="Kuroiwa T."/>
        </authorList>
    </citation>
    <scope>NUCLEOTIDE SEQUENCE [LARGE SCALE GENOMIC DNA]</scope>
    <source>
        <strain evidence="8 9">10D</strain>
    </source>
</reference>
<dbReference type="EC" id="2.4.1.18" evidence="3"/>